<feature type="compositionally biased region" description="Basic and acidic residues" evidence="1">
    <location>
        <begin position="270"/>
        <end position="279"/>
    </location>
</feature>
<dbReference type="Proteomes" id="UP000887575">
    <property type="component" value="Unassembled WGS sequence"/>
</dbReference>
<organism evidence="2 3">
    <name type="scientific">Mesorhabditis belari</name>
    <dbReference type="NCBI Taxonomy" id="2138241"/>
    <lineage>
        <taxon>Eukaryota</taxon>
        <taxon>Metazoa</taxon>
        <taxon>Ecdysozoa</taxon>
        <taxon>Nematoda</taxon>
        <taxon>Chromadorea</taxon>
        <taxon>Rhabditida</taxon>
        <taxon>Rhabditina</taxon>
        <taxon>Rhabditomorpha</taxon>
        <taxon>Rhabditoidea</taxon>
        <taxon>Rhabditidae</taxon>
        <taxon>Mesorhabditinae</taxon>
        <taxon>Mesorhabditis</taxon>
    </lineage>
</organism>
<name>A0A915FLI6_9BILA</name>
<reference evidence="3" key="1">
    <citation type="submission" date="2024-02" db="UniProtKB">
        <authorList>
            <consortium name="WormBaseParasite"/>
        </authorList>
    </citation>
    <scope>IDENTIFICATION</scope>
</reference>
<evidence type="ECO:0000313" key="2">
    <source>
        <dbReference type="Proteomes" id="UP000887575"/>
    </source>
</evidence>
<evidence type="ECO:0000313" key="3">
    <source>
        <dbReference type="WBParaSite" id="MBELARI_LOCUS12330"/>
    </source>
</evidence>
<dbReference type="AlphaFoldDB" id="A0A915FLI6"/>
<dbReference type="WBParaSite" id="MBELARI_LOCUS12330">
    <property type="protein sequence ID" value="MBELARI_LOCUS12330"/>
    <property type="gene ID" value="MBELARI_LOCUS12330"/>
</dbReference>
<evidence type="ECO:0000256" key="1">
    <source>
        <dbReference type="SAM" id="MobiDB-lite"/>
    </source>
</evidence>
<keyword evidence="2" id="KW-1185">Reference proteome</keyword>
<proteinExistence type="predicted"/>
<feature type="compositionally biased region" description="Acidic residues" evidence="1">
    <location>
        <begin position="245"/>
        <end position="254"/>
    </location>
</feature>
<accession>A0A915FLI6</accession>
<feature type="region of interest" description="Disordered" evidence="1">
    <location>
        <begin position="219"/>
        <end position="311"/>
    </location>
</feature>
<feature type="compositionally biased region" description="Low complexity" evidence="1">
    <location>
        <begin position="219"/>
        <end position="238"/>
    </location>
</feature>
<dbReference type="OrthoDB" id="5874423at2759"/>
<sequence>MISSAACAARYGYALAQDRQALPPHMRALVGREVLSDSRDYSSSVESSGASDFHFSDFTTIQPRHFEEPSLERSFEKSFEDNEKSAEFEAFPKKKNFLKPEKKKISCPMLNPWHDAVAHPDSDPECGHGMPGWRAHPSCRCHFLVKDRDEFGCALKFFTRCKLDNFAVFETEVTTEKPWTTKRQFSTLTFRPSTRARPSTTTQRIVTTKPLLRTTKLTTTKRPTTTRRTTTPRPTTTTQAQHFEEEFDDEDDSHDETGPGFDYIMGTRIVPDEEKEGKVEVSLPEEFGGKNDDEDEEEPQFLIGRRIRLHK</sequence>
<protein>
    <submittedName>
        <fullName evidence="3">Uncharacterized protein</fullName>
    </submittedName>
</protein>